<protein>
    <recommendedName>
        <fullName evidence="1">Type ISP restriction-modification enzyme LLaBIII C-terminal specificity domain-containing protein</fullName>
    </recommendedName>
</protein>
<dbReference type="EMBL" id="BARS01007043">
    <property type="protein sequence ID" value="GAF77465.1"/>
    <property type="molecule type" value="Genomic_DNA"/>
</dbReference>
<accession>X0TN09</accession>
<proteinExistence type="predicted"/>
<dbReference type="Pfam" id="PF18135">
    <property type="entry name" value="Type_ISP_C"/>
    <property type="match status" value="1"/>
</dbReference>
<sequence length="403" mass="46666">QQGVAIGIFVKEPGKDGLARVFHSELWGIRKSKDGRSGKYPYLSSNDVYKTAWTEIFPEKPMYLFKPEEKKLRLEYYSSWLITDIMPLNSVGIVTARDKLTIHLSKRELIKTIKDFSSIPDETAREKFGLGKDSKDWKISLAKADLKKDKLCGKNISELLYRPFDLRYTYYTGNSSGFHCRPRPEVMRHMLAGDNLGICTVRNKEISGHFEHVFCTKNLIQHHTVSLKEVNYLFPLYIYKEPKNEINGQNNLELKYDELKNRYPNLNPDFLKEIEQKLKISFIQYGNGDLKQTLGPEDIFNFIYAVFHSATYRKRYAEFLKIDFPRVPVTSNMKLFRELASKGDQLVKLHLLESTLLKNTAVAYPVRRKEEEDIVEKGYPKFLAPGEPEPGTGKPVTKGRVYI</sequence>
<dbReference type="AlphaFoldDB" id="X0TN09"/>
<comment type="caution">
    <text evidence="2">The sequence shown here is derived from an EMBL/GenBank/DDBJ whole genome shotgun (WGS) entry which is preliminary data.</text>
</comment>
<name>X0TN09_9ZZZZ</name>
<gene>
    <name evidence="2" type="ORF">S01H1_13638</name>
</gene>
<reference evidence="2" key="1">
    <citation type="journal article" date="2014" name="Front. Microbiol.">
        <title>High frequency of phylogenetically diverse reductive dehalogenase-homologous genes in deep subseafloor sedimentary metagenomes.</title>
        <authorList>
            <person name="Kawai M."/>
            <person name="Futagami T."/>
            <person name="Toyoda A."/>
            <person name="Takaki Y."/>
            <person name="Nishi S."/>
            <person name="Hori S."/>
            <person name="Arai W."/>
            <person name="Tsubouchi T."/>
            <person name="Morono Y."/>
            <person name="Uchiyama I."/>
            <person name="Ito T."/>
            <person name="Fujiyama A."/>
            <person name="Inagaki F."/>
            <person name="Takami H."/>
        </authorList>
    </citation>
    <scope>NUCLEOTIDE SEQUENCE</scope>
    <source>
        <strain evidence="2">Expedition CK06-06</strain>
    </source>
</reference>
<feature type="non-terminal residue" evidence="2">
    <location>
        <position position="403"/>
    </location>
</feature>
<evidence type="ECO:0000313" key="2">
    <source>
        <dbReference type="EMBL" id="GAF77465.1"/>
    </source>
</evidence>
<evidence type="ECO:0000259" key="1">
    <source>
        <dbReference type="Pfam" id="PF18135"/>
    </source>
</evidence>
<feature type="domain" description="Type ISP restriction-modification enzyme LLaBIII C-terminal specificity" evidence="1">
    <location>
        <begin position="84"/>
        <end position="377"/>
    </location>
</feature>
<dbReference type="InterPro" id="IPR041635">
    <property type="entry name" value="Type_ISP_LLaBIII_C"/>
</dbReference>
<feature type="non-terminal residue" evidence="2">
    <location>
        <position position="1"/>
    </location>
</feature>
<organism evidence="2">
    <name type="scientific">marine sediment metagenome</name>
    <dbReference type="NCBI Taxonomy" id="412755"/>
    <lineage>
        <taxon>unclassified sequences</taxon>
        <taxon>metagenomes</taxon>
        <taxon>ecological metagenomes</taxon>
    </lineage>
</organism>